<evidence type="ECO:0000259" key="6">
    <source>
        <dbReference type="SMART" id="SM00954"/>
    </source>
</evidence>
<reference evidence="7 8" key="1">
    <citation type="journal article" date="2002" name="Nucleic Acids Res.">
        <title>The complete genomic sequence of Mycoplasma penetrans, an intracellular bacterial pathogen in humans.</title>
        <authorList>
            <person name="Sasaki Y."/>
            <person name="Ishikawa J."/>
            <person name="Yamashita A."/>
            <person name="Oshima K."/>
            <person name="Kenri T."/>
            <person name="Furuya K."/>
            <person name="Yoshino C."/>
            <person name="Horino A."/>
            <person name="Shiba T."/>
            <person name="Sasaki T."/>
            <person name="Hattori M."/>
        </authorList>
    </citation>
    <scope>NUCLEOTIDE SEQUENCE [LARGE SCALE GENOMIC DNA]</scope>
    <source>
        <strain evidence="7 8">HF-2</strain>
    </source>
</reference>
<dbReference type="CDD" id="cd05399">
    <property type="entry name" value="NT_Rel-Spo_like"/>
    <property type="match status" value="1"/>
</dbReference>
<dbReference type="InParanoid" id="Q8CXQ4"/>
<dbReference type="NCBIfam" id="TIGR00691">
    <property type="entry name" value="spoT_relA"/>
    <property type="match status" value="1"/>
</dbReference>
<dbReference type="SUPFAM" id="SSF81301">
    <property type="entry name" value="Nucleotidyltransferase"/>
    <property type="match status" value="1"/>
</dbReference>
<keyword evidence="8" id="KW-1185">Reference proteome</keyword>
<name>Q8CXQ4_MALP2</name>
<sequence length="713" mass="83435">MRINNMTTTNIKKRFLFLTGLLKQNNFSADQIKLVKKAFEFANLKHGSQIRKSGEPYMIHPLETAIYLAEWKMDVSTIITGLLHDVLEDTDCTREDMEKRFGKTILEMVETVTKVSKVSQETRSKETYDKENSEYIIRVIMSVSSNLRSVIVKIADRMHNMETINHLKKEKQIRIASETFNIYANIAGRLGLYHQKTRLLDLSFQVLEPEKYESIKNMIDTSLKNCRESLNNVSQQIKDILTSKGIDFTVVERIKGIYSTYKKIEKGIDIKNIHDLFALRIITNREDIECYRILGLIHINFTFLPQTFKDYISSPKLNLYQSLHTTITFRKVLLEIQIRNSAMDKTANFGVAAHWLYKQNEEDIKEVTSELMFDILNNSDKEISKKIKNIQLTKIYDVLLLNNNKWYVVNEGSTVLDLACRYKPEKIFYLKTVFKEGVPVDLNYNPIKDDVLSFEYNDGHEVLAHHSWEEYVTFEDAKKIFRSLATDNDEPNKLVRELKNALKDKLESAKEIKRRLAFLNFNTLESYLEFYKNFSNKEIVYGFLSKTRKWKKYYLELSKGISKYELLLYNIKDKNIFNCKKAIFTECCTKLPGMDIIGVLNKGVLFIHRFDCERVSDKSKKFILEWDLDKATELTRSYPATLIININSKIFKINPIIHFITSKGFEIDSFDSSLKEDNKVLTFKLQVNKINNLNLLITELTYKFEQISSVKFK</sequence>
<dbReference type="GO" id="GO:0005886">
    <property type="term" value="C:plasma membrane"/>
    <property type="evidence" value="ECO:0007669"/>
    <property type="project" value="TreeGrafter"/>
</dbReference>
<feature type="domain" description="HD/PDEase" evidence="5">
    <location>
        <begin position="53"/>
        <end position="170"/>
    </location>
</feature>
<dbReference type="InterPro" id="IPR043519">
    <property type="entry name" value="NT_sf"/>
</dbReference>
<comment type="similarity">
    <text evidence="4">Belongs to the relA/spoT family.</text>
</comment>
<dbReference type="SMART" id="SM00471">
    <property type="entry name" value="HDc"/>
    <property type="match status" value="1"/>
</dbReference>
<dbReference type="SMART" id="SM00954">
    <property type="entry name" value="RelA_SpoT"/>
    <property type="match status" value="1"/>
</dbReference>
<organism evidence="7 8">
    <name type="scientific">Malacoplasma penetrans (strain HF-2)</name>
    <name type="common">Mycoplasma penetrans</name>
    <dbReference type="NCBI Taxonomy" id="272633"/>
    <lineage>
        <taxon>Bacteria</taxon>
        <taxon>Bacillati</taxon>
        <taxon>Mycoplasmatota</taxon>
        <taxon>Mycoplasmoidales</taxon>
        <taxon>Mycoplasmoidaceae</taxon>
        <taxon>Malacoplasma</taxon>
    </lineage>
</organism>
<evidence type="ECO:0000256" key="3">
    <source>
        <dbReference type="ARBA" id="ARBA00056789"/>
    </source>
</evidence>
<evidence type="ECO:0000256" key="4">
    <source>
        <dbReference type="RuleBase" id="RU003847"/>
    </source>
</evidence>
<accession>Q8CXQ4</accession>
<dbReference type="AlphaFoldDB" id="Q8CXQ4"/>
<dbReference type="SUPFAM" id="SSF109604">
    <property type="entry name" value="HD-domain/PDEase-like"/>
    <property type="match status" value="1"/>
</dbReference>
<evidence type="ECO:0000313" key="7">
    <source>
        <dbReference type="EMBL" id="BAC44318.1"/>
    </source>
</evidence>
<dbReference type="Pfam" id="PF13328">
    <property type="entry name" value="HD_4"/>
    <property type="match status" value="1"/>
</dbReference>
<dbReference type="InterPro" id="IPR003607">
    <property type="entry name" value="HD/PDEase_dom"/>
</dbReference>
<feature type="domain" description="RelA/SpoT" evidence="6">
    <location>
        <begin position="252"/>
        <end position="361"/>
    </location>
</feature>
<dbReference type="PANTHER" id="PTHR21262">
    <property type="entry name" value="GUANOSINE-3',5'-BIS DIPHOSPHATE 3'-PYROPHOSPHOHYDROLASE"/>
    <property type="match status" value="1"/>
</dbReference>
<gene>
    <name evidence="7" type="ordered locus">MYPE5280</name>
</gene>
<dbReference type="GO" id="GO:0016787">
    <property type="term" value="F:hydrolase activity"/>
    <property type="evidence" value="ECO:0007669"/>
    <property type="project" value="UniProtKB-KW"/>
</dbReference>
<protein>
    <recommendedName>
        <fullName evidence="2">Penta-phosphate guanosine-3'-pyrophosphohydrolase</fullName>
    </recommendedName>
</protein>
<dbReference type="FunFam" id="1.10.3210.10:FF:000001">
    <property type="entry name" value="GTP pyrophosphokinase RelA"/>
    <property type="match status" value="1"/>
</dbReference>
<dbReference type="Gene3D" id="1.10.3210.10">
    <property type="entry name" value="Hypothetical protein af1432"/>
    <property type="match status" value="1"/>
</dbReference>
<dbReference type="EMBL" id="BA000026">
    <property type="protein sequence ID" value="BAC44318.1"/>
    <property type="molecule type" value="Genomic_DNA"/>
</dbReference>
<dbReference type="Proteomes" id="UP000002522">
    <property type="component" value="Chromosome"/>
</dbReference>
<dbReference type="Gene3D" id="3.30.460.10">
    <property type="entry name" value="Beta Polymerase, domain 2"/>
    <property type="match status" value="1"/>
</dbReference>
<dbReference type="InterPro" id="IPR004811">
    <property type="entry name" value="RelA/Spo_fam"/>
</dbReference>
<comment type="function">
    <text evidence="3">In eubacteria ppGpp (guanosine 3'-diphosphate 5'-diphosphate) is a mediator of the stringent response that coordinates a variety of cellular activities in response to changes in nutritional abundance. This enzyme catalyzes the degradation of ppGpp into GDP. It may also be capable of catalyzing the synthesis of ppGpp.</text>
</comment>
<dbReference type="STRING" id="272633.gene:10731645"/>
<dbReference type="FunCoup" id="Q8CXQ4">
    <property type="interactions" value="248"/>
</dbReference>
<evidence type="ECO:0000313" key="8">
    <source>
        <dbReference type="Proteomes" id="UP000002522"/>
    </source>
</evidence>
<evidence type="ECO:0000256" key="1">
    <source>
        <dbReference type="ARBA" id="ARBA00025704"/>
    </source>
</evidence>
<evidence type="ECO:0000256" key="2">
    <source>
        <dbReference type="ARBA" id="ARBA00041770"/>
    </source>
</evidence>
<dbReference type="KEGG" id="mpe:MYPE5280"/>
<dbReference type="eggNOG" id="COG0317">
    <property type="taxonomic scope" value="Bacteria"/>
</dbReference>
<dbReference type="Pfam" id="PF04607">
    <property type="entry name" value="RelA_SpoT"/>
    <property type="match status" value="1"/>
</dbReference>
<dbReference type="HOGENOM" id="CLU_012300_0_0_14"/>
<evidence type="ECO:0000259" key="5">
    <source>
        <dbReference type="SMART" id="SM00471"/>
    </source>
</evidence>
<dbReference type="GO" id="GO:0015969">
    <property type="term" value="P:guanosine tetraphosphate metabolic process"/>
    <property type="evidence" value="ECO:0007669"/>
    <property type="project" value="InterPro"/>
</dbReference>
<dbReference type="PANTHER" id="PTHR21262:SF31">
    <property type="entry name" value="GTP PYROPHOSPHOKINASE"/>
    <property type="match status" value="1"/>
</dbReference>
<proteinExistence type="inferred from homology"/>
<dbReference type="InterPro" id="IPR007685">
    <property type="entry name" value="RelA_SpoT"/>
</dbReference>
<dbReference type="CDD" id="cd00077">
    <property type="entry name" value="HDc"/>
    <property type="match status" value="1"/>
</dbReference>
<comment type="pathway">
    <text evidence="1">Purine metabolism.</text>
</comment>